<dbReference type="PROSITE" id="PS51257">
    <property type="entry name" value="PROKAR_LIPOPROTEIN"/>
    <property type="match status" value="1"/>
</dbReference>
<dbReference type="EMBL" id="FRDI01000007">
    <property type="protein sequence ID" value="SHN66363.1"/>
    <property type="molecule type" value="Genomic_DNA"/>
</dbReference>
<accession>A0A1M7T6K6</accession>
<evidence type="ECO:0000256" key="1">
    <source>
        <dbReference type="SAM" id="SignalP"/>
    </source>
</evidence>
<keyword evidence="1" id="KW-0732">Signal</keyword>
<evidence type="ECO:0008006" key="4">
    <source>
        <dbReference type="Google" id="ProtNLM"/>
    </source>
</evidence>
<keyword evidence="3" id="KW-1185">Reference proteome</keyword>
<organism evidence="2 3">
    <name type="scientific">Desulfovibrio litoralis DSM 11393</name>
    <dbReference type="NCBI Taxonomy" id="1121455"/>
    <lineage>
        <taxon>Bacteria</taxon>
        <taxon>Pseudomonadati</taxon>
        <taxon>Thermodesulfobacteriota</taxon>
        <taxon>Desulfovibrionia</taxon>
        <taxon>Desulfovibrionales</taxon>
        <taxon>Desulfovibrionaceae</taxon>
        <taxon>Desulfovibrio</taxon>
    </lineage>
</organism>
<feature type="signal peptide" evidence="1">
    <location>
        <begin position="1"/>
        <end position="22"/>
    </location>
</feature>
<dbReference type="SUPFAM" id="SSF54403">
    <property type="entry name" value="Cystatin/monellin"/>
    <property type="match status" value="1"/>
</dbReference>
<reference evidence="2 3" key="1">
    <citation type="submission" date="2016-12" db="EMBL/GenBank/DDBJ databases">
        <authorList>
            <person name="Song W.-J."/>
            <person name="Kurnit D.M."/>
        </authorList>
    </citation>
    <scope>NUCLEOTIDE SEQUENCE [LARGE SCALE GENOMIC DNA]</scope>
    <source>
        <strain evidence="2 3">DSM 11393</strain>
    </source>
</reference>
<sequence>MSKAFKLSFLVCLLFLTACSIKQTVEPITVQTDKTICIVEDPDVKEGFLQTYQQVLRERGYFFKVVHQGDSLQNCAITSTYTGLWRWDLALYLAYARIEVLQDGRRIGLAEYDSLSAGVNMGKFVRGETKIRELVEKLFPPLHTLQTTANPEPSTINKAELVVGGYSAERNLVADDQRVFDQVLQSAAAVEYTPLKVSTQVVAGTNYKFYTKAKTITPEQKTSYVYIYVFKPLGEDKPILTKIEPVELKQ</sequence>
<dbReference type="Proteomes" id="UP000186469">
    <property type="component" value="Unassembled WGS sequence"/>
</dbReference>
<dbReference type="AlphaFoldDB" id="A0A1M7T6K6"/>
<protein>
    <recommendedName>
        <fullName evidence="4">Lipoprotein</fullName>
    </recommendedName>
</protein>
<dbReference type="Gene3D" id="3.10.450.10">
    <property type="match status" value="1"/>
</dbReference>
<dbReference type="InterPro" id="IPR046350">
    <property type="entry name" value="Cystatin_sf"/>
</dbReference>
<evidence type="ECO:0000313" key="2">
    <source>
        <dbReference type="EMBL" id="SHN66363.1"/>
    </source>
</evidence>
<dbReference type="STRING" id="1121455.SAMN02745728_01626"/>
<name>A0A1M7T6K6_9BACT</name>
<dbReference type="RefSeq" id="WP_072697315.1">
    <property type="nucleotide sequence ID" value="NZ_FRDI01000007.1"/>
</dbReference>
<feature type="chain" id="PRO_5012410175" description="Lipoprotein" evidence="1">
    <location>
        <begin position="23"/>
        <end position="250"/>
    </location>
</feature>
<gene>
    <name evidence="2" type="ORF">SAMN02745728_01626</name>
</gene>
<dbReference type="NCBIfam" id="NF040519">
    <property type="entry name" value="Sbal_3080_fam"/>
    <property type="match status" value="1"/>
</dbReference>
<proteinExistence type="predicted"/>
<evidence type="ECO:0000313" key="3">
    <source>
        <dbReference type="Proteomes" id="UP000186469"/>
    </source>
</evidence>